<organism evidence="2 3">
    <name type="scientific">Pontibacter diazotrophicus</name>
    <dbReference type="NCBI Taxonomy" id="1400979"/>
    <lineage>
        <taxon>Bacteria</taxon>
        <taxon>Pseudomonadati</taxon>
        <taxon>Bacteroidota</taxon>
        <taxon>Cytophagia</taxon>
        <taxon>Cytophagales</taxon>
        <taxon>Hymenobacteraceae</taxon>
        <taxon>Pontibacter</taxon>
    </lineage>
</organism>
<keyword evidence="3" id="KW-1185">Reference proteome</keyword>
<gene>
    <name evidence="2" type="ORF">DXT99_12940</name>
</gene>
<dbReference type="InterPro" id="IPR001296">
    <property type="entry name" value="Glyco_trans_1"/>
</dbReference>
<dbReference type="Pfam" id="PF00534">
    <property type="entry name" value="Glycos_transf_1"/>
    <property type="match status" value="1"/>
</dbReference>
<feature type="domain" description="Glycosyl transferase family 1" evidence="1">
    <location>
        <begin position="201"/>
        <end position="361"/>
    </location>
</feature>
<dbReference type="PANTHER" id="PTHR45947">
    <property type="entry name" value="SULFOQUINOVOSYL TRANSFERASE SQD2"/>
    <property type="match status" value="1"/>
</dbReference>
<dbReference type="PANTHER" id="PTHR45947:SF3">
    <property type="entry name" value="SULFOQUINOVOSYL TRANSFERASE SQD2"/>
    <property type="match status" value="1"/>
</dbReference>
<keyword evidence="2" id="KW-0808">Transferase</keyword>
<dbReference type="Gene3D" id="3.40.50.2000">
    <property type="entry name" value="Glycogen Phosphorylase B"/>
    <property type="match status" value="2"/>
</dbReference>
<dbReference type="Proteomes" id="UP000256708">
    <property type="component" value="Unassembled WGS sequence"/>
</dbReference>
<dbReference type="GO" id="GO:0016758">
    <property type="term" value="F:hexosyltransferase activity"/>
    <property type="evidence" value="ECO:0007669"/>
    <property type="project" value="TreeGrafter"/>
</dbReference>
<comment type="caution">
    <text evidence="2">The sequence shown here is derived from an EMBL/GenBank/DDBJ whole genome shotgun (WGS) entry which is preliminary data.</text>
</comment>
<evidence type="ECO:0000313" key="3">
    <source>
        <dbReference type="Proteomes" id="UP000256708"/>
    </source>
</evidence>
<dbReference type="EMBL" id="QRGR01000012">
    <property type="protein sequence ID" value="RDV14859.1"/>
    <property type="molecule type" value="Genomic_DNA"/>
</dbReference>
<dbReference type="AlphaFoldDB" id="A0A3D8LBP1"/>
<sequence>MKRLAIITTHPIQYNAPVFKLLASNPVLQIKVFYTLGKSSEEVIDKGFGKKIAWDIPLLEGYAYQFLDNTSKNPGTSYFKGVINPTIIQDIENFKPTDLLVFGWSFDSHLKVLKYFKNKVNVYFRGDSNLLDEKKGFRLILRRLTLTWTYRYIDKALYVGKNNKAYFLKHGIKEQNLIFAPHAIDNARFGDDLLYQNESNLIRKSLGIPETDTVFLFTGKFEKKKNPFLLINAFKKLNRPNTSLLLVGNGVLEADLKEEAMGFANIYFLPFQNQSRMPAVYRAGNVVVLPSSGPGETWGLCINEGMACGLPVVASNKVGCAVDLVHESENGFIFDSNSEASLVKKLAACATKTKEELKEMGSTSRAIITNWSFEHICDAITKALHQTV</sequence>
<accession>A0A3D8LBP1</accession>
<evidence type="ECO:0000313" key="2">
    <source>
        <dbReference type="EMBL" id="RDV14859.1"/>
    </source>
</evidence>
<dbReference type="InterPro" id="IPR050194">
    <property type="entry name" value="Glycosyltransferase_grp1"/>
</dbReference>
<proteinExistence type="predicted"/>
<dbReference type="SUPFAM" id="SSF53756">
    <property type="entry name" value="UDP-Glycosyltransferase/glycogen phosphorylase"/>
    <property type="match status" value="1"/>
</dbReference>
<protein>
    <submittedName>
        <fullName evidence="2">Glycosyltransferase</fullName>
    </submittedName>
</protein>
<dbReference type="CDD" id="cd03801">
    <property type="entry name" value="GT4_PimA-like"/>
    <property type="match status" value="1"/>
</dbReference>
<reference evidence="3" key="1">
    <citation type="submission" date="2018-08" db="EMBL/GenBank/DDBJ databases">
        <authorList>
            <person name="Liu Z.-W."/>
            <person name="Du Z.-J."/>
        </authorList>
    </citation>
    <scope>NUCLEOTIDE SEQUENCE [LARGE SCALE GENOMIC DNA]</scope>
    <source>
        <strain evidence="3">H4X</strain>
    </source>
</reference>
<dbReference type="OrthoDB" id="9790710at2"/>
<evidence type="ECO:0000259" key="1">
    <source>
        <dbReference type="Pfam" id="PF00534"/>
    </source>
</evidence>
<name>A0A3D8LBP1_9BACT</name>